<dbReference type="EMBL" id="DAARPY010000007">
    <property type="protein sequence ID" value="HAE3455345.1"/>
    <property type="molecule type" value="Genomic_DNA"/>
</dbReference>
<feature type="non-terminal residue" evidence="2">
    <location>
        <position position="44"/>
    </location>
</feature>
<evidence type="ECO:0000256" key="1">
    <source>
        <dbReference type="SAM" id="SignalP"/>
    </source>
</evidence>
<name>A0A729YBV4_SALER</name>
<reference evidence="2" key="2">
    <citation type="submission" date="2018-07" db="EMBL/GenBank/DDBJ databases">
        <authorList>
            <consortium name="NCBI Pathogen Detection Project"/>
        </authorList>
    </citation>
    <scope>NUCLEOTIDE SEQUENCE</scope>
    <source>
        <strain evidence="2">15-5630</strain>
    </source>
</reference>
<comment type="caution">
    <text evidence="2">The sequence shown here is derived from an EMBL/GenBank/DDBJ whole genome shotgun (WGS) entry which is preliminary data.</text>
</comment>
<feature type="chain" id="PRO_5028330333" evidence="1">
    <location>
        <begin position="23"/>
        <end position="44"/>
    </location>
</feature>
<evidence type="ECO:0000313" key="2">
    <source>
        <dbReference type="EMBL" id="HAE3455345.1"/>
    </source>
</evidence>
<keyword evidence="1" id="KW-0732">Signal</keyword>
<protein>
    <submittedName>
        <fullName evidence="2">Sel1 repeat family protein</fullName>
    </submittedName>
</protein>
<proteinExistence type="predicted"/>
<gene>
    <name evidence="2" type="ORF">G3979_000871</name>
</gene>
<sequence>MEIKFLSLCILAGVLFVSQVNASANNGKDDVKYAALTQKDLDAL</sequence>
<reference evidence="2" key="1">
    <citation type="journal article" date="2018" name="Genome Biol.">
        <title>SKESA: strategic k-mer extension for scrupulous assemblies.</title>
        <authorList>
            <person name="Souvorov A."/>
            <person name="Agarwala R."/>
            <person name="Lipman D.J."/>
        </authorList>
    </citation>
    <scope>NUCLEOTIDE SEQUENCE</scope>
    <source>
        <strain evidence="2">15-5630</strain>
    </source>
</reference>
<feature type="signal peptide" evidence="1">
    <location>
        <begin position="1"/>
        <end position="22"/>
    </location>
</feature>
<organism evidence="2">
    <name type="scientific">Salmonella enterica</name>
    <name type="common">Salmonella choleraesuis</name>
    <dbReference type="NCBI Taxonomy" id="28901"/>
    <lineage>
        <taxon>Bacteria</taxon>
        <taxon>Pseudomonadati</taxon>
        <taxon>Pseudomonadota</taxon>
        <taxon>Gammaproteobacteria</taxon>
        <taxon>Enterobacterales</taxon>
        <taxon>Enterobacteriaceae</taxon>
        <taxon>Salmonella</taxon>
    </lineage>
</organism>
<accession>A0A729YBV4</accession>
<dbReference type="AlphaFoldDB" id="A0A729YBV4"/>